<name>A0AAW9SL15_9RHOB</name>
<gene>
    <name evidence="1" type="ORF">ABFB10_11430</name>
</gene>
<keyword evidence="2" id="KW-1185">Reference proteome</keyword>
<protein>
    <submittedName>
        <fullName evidence="1">Uncharacterized protein</fullName>
    </submittedName>
</protein>
<reference evidence="1 2" key="1">
    <citation type="submission" date="2024-05" db="EMBL/GenBank/DDBJ databases">
        <title>Genome sequence of Ponticoccus litoralis KCCM 90028.</title>
        <authorList>
            <person name="Kim J.M."/>
            <person name="Lee J.K."/>
            <person name="Choi B.J."/>
            <person name="Bayburt H."/>
            <person name="Baek J.H."/>
            <person name="Jeon C.O."/>
        </authorList>
    </citation>
    <scope>NUCLEOTIDE SEQUENCE [LARGE SCALE GENOMIC DNA]</scope>
    <source>
        <strain evidence="1 2">KCCM 90028</strain>
    </source>
</reference>
<dbReference type="EMBL" id="JBDNCH010000002">
    <property type="protein sequence ID" value="MEN9061558.1"/>
    <property type="molecule type" value="Genomic_DNA"/>
</dbReference>
<evidence type="ECO:0000313" key="2">
    <source>
        <dbReference type="Proteomes" id="UP001428774"/>
    </source>
</evidence>
<organism evidence="1 2">
    <name type="scientific">Ponticoccus litoralis</name>
    <dbReference type="NCBI Taxonomy" id="422297"/>
    <lineage>
        <taxon>Bacteria</taxon>
        <taxon>Pseudomonadati</taxon>
        <taxon>Pseudomonadota</taxon>
        <taxon>Alphaproteobacteria</taxon>
        <taxon>Rhodobacterales</taxon>
        <taxon>Roseobacteraceae</taxon>
        <taxon>Ponticoccus</taxon>
    </lineage>
</organism>
<dbReference type="RefSeq" id="WP_347166618.1">
    <property type="nucleotide sequence ID" value="NZ_JBDNCH010000002.1"/>
</dbReference>
<dbReference type="Proteomes" id="UP001428774">
    <property type="component" value="Unassembled WGS sequence"/>
</dbReference>
<accession>A0AAW9SL15</accession>
<sequence length="44" mass="4601">MNPLVLILPVSSIALLGGAMLLSQSLSQPDPAPRPAPVETMFLD</sequence>
<proteinExistence type="predicted"/>
<dbReference type="AlphaFoldDB" id="A0AAW9SL15"/>
<evidence type="ECO:0000313" key="1">
    <source>
        <dbReference type="EMBL" id="MEN9061558.1"/>
    </source>
</evidence>
<comment type="caution">
    <text evidence="1">The sequence shown here is derived from an EMBL/GenBank/DDBJ whole genome shotgun (WGS) entry which is preliminary data.</text>
</comment>